<protein>
    <recommendedName>
        <fullName evidence="3">NmrA-like domain-containing protein</fullName>
    </recommendedName>
</protein>
<dbReference type="OrthoDB" id="419598at2759"/>
<name>A0A9W8Y4U1_9PLEO</name>
<feature type="domain" description="NmrA-like" evidence="3">
    <location>
        <begin position="9"/>
        <end position="259"/>
    </location>
</feature>
<dbReference type="InterPro" id="IPR051609">
    <property type="entry name" value="NmrA/Isoflavone_reductase-like"/>
</dbReference>
<dbReference type="GO" id="GO:0016491">
    <property type="term" value="F:oxidoreductase activity"/>
    <property type="evidence" value="ECO:0007669"/>
    <property type="project" value="UniProtKB-KW"/>
</dbReference>
<keyword evidence="5" id="KW-1185">Reference proteome</keyword>
<organism evidence="4 5">
    <name type="scientific">Neocucurbitaria cava</name>
    <dbReference type="NCBI Taxonomy" id="798079"/>
    <lineage>
        <taxon>Eukaryota</taxon>
        <taxon>Fungi</taxon>
        <taxon>Dikarya</taxon>
        <taxon>Ascomycota</taxon>
        <taxon>Pezizomycotina</taxon>
        <taxon>Dothideomycetes</taxon>
        <taxon>Pleosporomycetidae</taxon>
        <taxon>Pleosporales</taxon>
        <taxon>Pleosporineae</taxon>
        <taxon>Cucurbitariaceae</taxon>
        <taxon>Neocucurbitaria</taxon>
    </lineage>
</organism>
<dbReference type="SUPFAM" id="SSF51735">
    <property type="entry name" value="NAD(P)-binding Rossmann-fold domains"/>
    <property type="match status" value="1"/>
</dbReference>
<evidence type="ECO:0000313" key="4">
    <source>
        <dbReference type="EMBL" id="KAJ4365671.1"/>
    </source>
</evidence>
<proteinExistence type="predicted"/>
<dbReference type="EMBL" id="JAPEUY010000015">
    <property type="protein sequence ID" value="KAJ4365671.1"/>
    <property type="molecule type" value="Genomic_DNA"/>
</dbReference>
<dbReference type="Gene3D" id="3.90.25.10">
    <property type="entry name" value="UDP-galactose 4-epimerase, domain 1"/>
    <property type="match status" value="1"/>
</dbReference>
<reference evidence="4" key="1">
    <citation type="submission" date="2022-10" db="EMBL/GenBank/DDBJ databases">
        <title>Tapping the CABI collections for fungal endophytes: first genome assemblies for Collariella, Neodidymelliopsis, Ascochyta clinopodiicola, Didymella pomorum, Didymosphaeria variabile, Neocosmospora piperis and Neocucurbitaria cava.</title>
        <authorList>
            <person name="Hill R."/>
        </authorList>
    </citation>
    <scope>NUCLEOTIDE SEQUENCE</scope>
    <source>
        <strain evidence="4">IMI 356814</strain>
    </source>
</reference>
<dbReference type="PANTHER" id="PTHR47706:SF11">
    <property type="entry name" value="ISOFLAVONE REDUCTASE FAMILY PROTEIN (AFU_ORTHOLOGUE AFUA_1G12510)"/>
    <property type="match status" value="1"/>
</dbReference>
<keyword evidence="2" id="KW-0560">Oxidoreductase</keyword>
<sequence length="318" mass="35055">MASGTPLPKNVLVFGATGVIGKYIIQELYNARSSFGKIGFFTSKSTAETKAGDVNGWKAKGVEVIVGDVNSEDDVNKAYKGYDVVISALGRNAIAAQIPLIKLAESAPSIKYFYPSEYGTDIEYGPASATEKPHQFKLQVRKYIRENTKKLKFTYLVTGPYSDMFFSPAGKDERIGSFNITEKKATLLGTGNEKISFTTMRDVGRLLVAALETPTTSHERTLKVNSFTTTGKEALAEFEKQTGAKWEVSYTPLDALKKVEKEAWEKDSPHKTSATLRRIWLEGGTLYNVRSNGEIGFEGKEETLEGHVREIIAKHDGV</sequence>
<gene>
    <name evidence="4" type="ORF">N0V83_008291</name>
</gene>
<evidence type="ECO:0000256" key="2">
    <source>
        <dbReference type="ARBA" id="ARBA00023002"/>
    </source>
</evidence>
<evidence type="ECO:0000256" key="1">
    <source>
        <dbReference type="ARBA" id="ARBA00022857"/>
    </source>
</evidence>
<dbReference type="AlphaFoldDB" id="A0A9W8Y4U1"/>
<keyword evidence="1" id="KW-0521">NADP</keyword>
<dbReference type="Proteomes" id="UP001140560">
    <property type="component" value="Unassembled WGS sequence"/>
</dbReference>
<dbReference type="InterPro" id="IPR008030">
    <property type="entry name" value="NmrA-like"/>
</dbReference>
<dbReference type="Pfam" id="PF05368">
    <property type="entry name" value="NmrA"/>
    <property type="match status" value="1"/>
</dbReference>
<accession>A0A9W8Y4U1</accession>
<evidence type="ECO:0000313" key="5">
    <source>
        <dbReference type="Proteomes" id="UP001140560"/>
    </source>
</evidence>
<dbReference type="InterPro" id="IPR036291">
    <property type="entry name" value="NAD(P)-bd_dom_sf"/>
</dbReference>
<dbReference type="PANTHER" id="PTHR47706">
    <property type="entry name" value="NMRA-LIKE FAMILY PROTEIN"/>
    <property type="match status" value="1"/>
</dbReference>
<dbReference type="Gene3D" id="3.40.50.720">
    <property type="entry name" value="NAD(P)-binding Rossmann-like Domain"/>
    <property type="match status" value="1"/>
</dbReference>
<evidence type="ECO:0000259" key="3">
    <source>
        <dbReference type="Pfam" id="PF05368"/>
    </source>
</evidence>
<comment type="caution">
    <text evidence="4">The sequence shown here is derived from an EMBL/GenBank/DDBJ whole genome shotgun (WGS) entry which is preliminary data.</text>
</comment>